<reference evidence="1" key="1">
    <citation type="submission" date="2023-03" db="EMBL/GenBank/DDBJ databases">
        <title>Massive genome expansion in bonnet fungi (Mycena s.s.) driven by repeated elements and novel gene families across ecological guilds.</title>
        <authorList>
            <consortium name="Lawrence Berkeley National Laboratory"/>
            <person name="Harder C.B."/>
            <person name="Miyauchi S."/>
            <person name="Viragh M."/>
            <person name="Kuo A."/>
            <person name="Thoen E."/>
            <person name="Andreopoulos B."/>
            <person name="Lu D."/>
            <person name="Skrede I."/>
            <person name="Drula E."/>
            <person name="Henrissat B."/>
            <person name="Morin E."/>
            <person name="Kohler A."/>
            <person name="Barry K."/>
            <person name="LaButti K."/>
            <person name="Morin E."/>
            <person name="Salamov A."/>
            <person name="Lipzen A."/>
            <person name="Mereny Z."/>
            <person name="Hegedus B."/>
            <person name="Baldrian P."/>
            <person name="Stursova M."/>
            <person name="Weitz H."/>
            <person name="Taylor A."/>
            <person name="Grigoriev I.V."/>
            <person name="Nagy L.G."/>
            <person name="Martin F."/>
            <person name="Kauserud H."/>
        </authorList>
    </citation>
    <scope>NUCLEOTIDE SEQUENCE</scope>
    <source>
        <strain evidence="1">CBHHK173m</strain>
    </source>
</reference>
<organism evidence="1 2">
    <name type="scientific">Mycena belliarum</name>
    <dbReference type="NCBI Taxonomy" id="1033014"/>
    <lineage>
        <taxon>Eukaryota</taxon>
        <taxon>Fungi</taxon>
        <taxon>Dikarya</taxon>
        <taxon>Basidiomycota</taxon>
        <taxon>Agaricomycotina</taxon>
        <taxon>Agaricomycetes</taxon>
        <taxon>Agaricomycetidae</taxon>
        <taxon>Agaricales</taxon>
        <taxon>Marasmiineae</taxon>
        <taxon>Mycenaceae</taxon>
        <taxon>Mycena</taxon>
    </lineage>
</organism>
<accession>A0AAD6UL07</accession>
<dbReference type="Gene3D" id="3.80.10.10">
    <property type="entry name" value="Ribonuclease Inhibitor"/>
    <property type="match status" value="1"/>
</dbReference>
<proteinExistence type="predicted"/>
<dbReference type="EMBL" id="JARJCN010000006">
    <property type="protein sequence ID" value="KAJ7100229.1"/>
    <property type="molecule type" value="Genomic_DNA"/>
</dbReference>
<comment type="caution">
    <text evidence="1">The sequence shown here is derived from an EMBL/GenBank/DDBJ whole genome shotgun (WGS) entry which is preliminary data.</text>
</comment>
<dbReference type="Proteomes" id="UP001222325">
    <property type="component" value="Unassembled WGS sequence"/>
</dbReference>
<dbReference type="InterPro" id="IPR032675">
    <property type="entry name" value="LRR_dom_sf"/>
</dbReference>
<dbReference type="SUPFAM" id="SSF52058">
    <property type="entry name" value="L domain-like"/>
    <property type="match status" value="1"/>
</dbReference>
<evidence type="ECO:0000313" key="1">
    <source>
        <dbReference type="EMBL" id="KAJ7100229.1"/>
    </source>
</evidence>
<dbReference type="AlphaFoldDB" id="A0AAD6UL07"/>
<protein>
    <submittedName>
        <fullName evidence="1">Uncharacterized protein</fullName>
    </submittedName>
</protein>
<keyword evidence="2" id="KW-1185">Reference proteome</keyword>
<gene>
    <name evidence="1" type="ORF">B0H15DRAFT_1018478</name>
</gene>
<sequence>MDRRDTLCFATNPDRRFRDWRAEVAGKIGTIDPLKLLVFSQEDADYAAMLDVLVAVVPRWRSAYLSLDSLSFLPRIPPYALESLQDLTLRLPVWGDDHTTAAFLNAARLRHINIQCTTQQIRTLRMPWSQLSNISLKGPSLEACLAALTQCKNIVSAKFEAAAWTTVPSLTNIEITTLGQLQDLTLELWEGWQLMPFFAHLALPGLTSLTLYLGYDLKWISTEFTKFQERSPHLQSFTIHGGEIGSISLLEALRHAPSLTRLSLHNCMSCFDDALISGLHYSGENTTVAPKLESLSVLHGETHVDEDSLIAMIRSRWCISPNIARWSRIYIDLINLNDASGAHLELRAERMVQGLYIDVSVESEM</sequence>
<evidence type="ECO:0000313" key="2">
    <source>
        <dbReference type="Proteomes" id="UP001222325"/>
    </source>
</evidence>
<name>A0AAD6UL07_9AGAR</name>